<feature type="non-terminal residue" evidence="2">
    <location>
        <position position="116"/>
    </location>
</feature>
<dbReference type="EMBL" id="JAHRIQ010106614">
    <property type="protein sequence ID" value="MEQ2256180.1"/>
    <property type="molecule type" value="Genomic_DNA"/>
</dbReference>
<feature type="region of interest" description="Disordered" evidence="1">
    <location>
        <begin position="1"/>
        <end position="35"/>
    </location>
</feature>
<comment type="caution">
    <text evidence="2">The sequence shown here is derived from an EMBL/GenBank/DDBJ whole genome shotgun (WGS) entry which is preliminary data.</text>
</comment>
<feature type="region of interest" description="Disordered" evidence="1">
    <location>
        <begin position="75"/>
        <end position="116"/>
    </location>
</feature>
<protein>
    <submittedName>
        <fullName evidence="2">Uncharacterized protein</fullName>
    </submittedName>
</protein>
<feature type="compositionally biased region" description="Polar residues" evidence="1">
    <location>
        <begin position="1"/>
        <end position="11"/>
    </location>
</feature>
<evidence type="ECO:0000313" key="2">
    <source>
        <dbReference type="EMBL" id="MEQ2256180.1"/>
    </source>
</evidence>
<proteinExistence type="predicted"/>
<reference evidence="2 3" key="1">
    <citation type="submission" date="2021-06" db="EMBL/GenBank/DDBJ databases">
        <authorList>
            <person name="Palmer J.M."/>
        </authorList>
    </citation>
    <scope>NUCLEOTIDE SEQUENCE [LARGE SCALE GENOMIC DNA]</scope>
    <source>
        <strain evidence="3">if_2019</strain>
        <tissue evidence="2">Muscle</tissue>
    </source>
</reference>
<gene>
    <name evidence="2" type="ORF">ILYODFUR_021739</name>
</gene>
<evidence type="ECO:0000256" key="1">
    <source>
        <dbReference type="SAM" id="MobiDB-lite"/>
    </source>
</evidence>
<accession>A0ABV0VFZ4</accession>
<organism evidence="2 3">
    <name type="scientific">Ilyodon furcidens</name>
    <name type="common">goldbreast splitfin</name>
    <dbReference type="NCBI Taxonomy" id="33524"/>
    <lineage>
        <taxon>Eukaryota</taxon>
        <taxon>Metazoa</taxon>
        <taxon>Chordata</taxon>
        <taxon>Craniata</taxon>
        <taxon>Vertebrata</taxon>
        <taxon>Euteleostomi</taxon>
        <taxon>Actinopterygii</taxon>
        <taxon>Neopterygii</taxon>
        <taxon>Teleostei</taxon>
        <taxon>Neoteleostei</taxon>
        <taxon>Acanthomorphata</taxon>
        <taxon>Ovalentaria</taxon>
        <taxon>Atherinomorphae</taxon>
        <taxon>Cyprinodontiformes</taxon>
        <taxon>Goodeidae</taxon>
        <taxon>Ilyodon</taxon>
    </lineage>
</organism>
<name>A0ABV0VFZ4_9TELE</name>
<sequence length="116" mass="12952">MSSRQYDTESQMGEAKARGQRERRGRQQGAKGEERLLCLPAQQHSPRLASFSPQRIHLYLNFFSLHVGQVGLKENDDRTLRPAGPSRGTPENLVGTRTLDPGSRFDPPLPPRSTAT</sequence>
<evidence type="ECO:0000313" key="3">
    <source>
        <dbReference type="Proteomes" id="UP001482620"/>
    </source>
</evidence>
<feature type="compositionally biased region" description="Pro residues" evidence="1">
    <location>
        <begin position="107"/>
        <end position="116"/>
    </location>
</feature>
<keyword evidence="3" id="KW-1185">Reference proteome</keyword>
<dbReference type="Proteomes" id="UP001482620">
    <property type="component" value="Unassembled WGS sequence"/>
</dbReference>